<keyword evidence="1" id="KW-0812">Transmembrane</keyword>
<dbReference type="EMBL" id="JBCGDP010000020">
    <property type="protein sequence ID" value="MEM0578155.1"/>
    <property type="molecule type" value="Genomic_DNA"/>
</dbReference>
<dbReference type="RefSeq" id="WP_342692996.1">
    <property type="nucleotide sequence ID" value="NZ_JBCGDP010000020.1"/>
</dbReference>
<keyword evidence="1" id="KW-1133">Transmembrane helix</keyword>
<evidence type="ECO:0000256" key="1">
    <source>
        <dbReference type="SAM" id="Phobius"/>
    </source>
</evidence>
<reference evidence="2 3" key="1">
    <citation type="submission" date="2024-03" db="EMBL/GenBank/DDBJ databases">
        <title>Two novel species of the genus Flavobacterium exhibiting potentially degradation of complex polysaccharides.</title>
        <authorList>
            <person name="Lian X."/>
        </authorList>
    </citation>
    <scope>NUCLEOTIDE SEQUENCE [LARGE SCALE GENOMIC DNA]</scope>
    <source>
        <strain evidence="2 3">N6</strain>
    </source>
</reference>
<dbReference type="Proteomes" id="UP001468798">
    <property type="component" value="Unassembled WGS sequence"/>
</dbReference>
<keyword evidence="3" id="KW-1185">Reference proteome</keyword>
<evidence type="ECO:0000313" key="2">
    <source>
        <dbReference type="EMBL" id="MEM0578155.1"/>
    </source>
</evidence>
<name>A0ABU9NSW9_9FLAO</name>
<evidence type="ECO:0000313" key="3">
    <source>
        <dbReference type="Proteomes" id="UP001468798"/>
    </source>
</evidence>
<feature type="transmembrane region" description="Helical" evidence="1">
    <location>
        <begin position="52"/>
        <end position="71"/>
    </location>
</feature>
<sequence length="98" mass="11159">MKSNQPLNQEDLTIFTESINSKLEEGFVLEERNDALPFAVLSKEPKKVNHNLNFKLSCITLGVWSIVWLYLSHISKAKKIVVGIDEDGNVFQENCYMG</sequence>
<accession>A0ABU9NSW9</accession>
<organism evidence="2 3">
    <name type="scientific">Flavobacterium polysaccharolyticum</name>
    <dbReference type="NCBI Taxonomy" id="3133148"/>
    <lineage>
        <taxon>Bacteria</taxon>
        <taxon>Pseudomonadati</taxon>
        <taxon>Bacteroidota</taxon>
        <taxon>Flavobacteriia</taxon>
        <taxon>Flavobacteriales</taxon>
        <taxon>Flavobacteriaceae</taxon>
        <taxon>Flavobacterium</taxon>
    </lineage>
</organism>
<gene>
    <name evidence="2" type="ORF">WFZ86_16755</name>
</gene>
<comment type="caution">
    <text evidence="2">The sequence shown here is derived from an EMBL/GenBank/DDBJ whole genome shotgun (WGS) entry which is preliminary data.</text>
</comment>
<keyword evidence="1" id="KW-0472">Membrane</keyword>
<proteinExistence type="predicted"/>
<protein>
    <submittedName>
        <fullName evidence="2">Uncharacterized protein</fullName>
    </submittedName>
</protein>